<gene>
    <name evidence="1" type="ORF">NOO_LOCUS10856</name>
</gene>
<dbReference type="EMBL" id="UYRW01006739">
    <property type="protein sequence ID" value="VDM94583.1"/>
    <property type="molecule type" value="Genomic_DNA"/>
</dbReference>
<dbReference type="STRING" id="42157.A0A182ERT8"/>
<evidence type="ECO:0000313" key="3">
    <source>
        <dbReference type="WBParaSite" id="nOo.2.0.1.t10856-RA"/>
    </source>
</evidence>
<accession>A0A182ERT8</accession>
<keyword evidence="2" id="KW-1185">Reference proteome</keyword>
<dbReference type="Proteomes" id="UP000271087">
    <property type="component" value="Unassembled WGS sequence"/>
</dbReference>
<sequence>MNNSMRAERQAAKHEDVRLREHQSCSAALDLLRPQQNQSRRSCSAASDLLRSEENKREMLRVNGRRQRETGDQSQTRLHVSSYVIKSPCIPAQPSLHYQTKWRRSAKKSSCRVYAKFQGEKPNCHQAVSLLPLPDSEHKCLKMYFIGDSNDKLNARCGIHTDIERSVFTQLQQLLQKEKKQFRELPLLPSSYAGNPRHMHEYVQDDCICSPIWAFRPIHYVDMQSDLGCAKSLTSRAIADGQA</sequence>
<protein>
    <submittedName>
        <fullName evidence="1 3">Uncharacterized protein</fullName>
    </submittedName>
</protein>
<name>A0A182ERT8_ONCOC</name>
<reference evidence="1 2" key="2">
    <citation type="submission" date="2018-08" db="EMBL/GenBank/DDBJ databases">
        <authorList>
            <person name="Laetsch R D."/>
            <person name="Stevens L."/>
            <person name="Kumar S."/>
            <person name="Blaxter L. M."/>
        </authorList>
    </citation>
    <scope>NUCLEOTIDE SEQUENCE [LARGE SCALE GENOMIC DNA]</scope>
</reference>
<proteinExistence type="predicted"/>
<evidence type="ECO:0000313" key="2">
    <source>
        <dbReference type="Proteomes" id="UP000271087"/>
    </source>
</evidence>
<dbReference type="AlphaFoldDB" id="A0A182ERT8"/>
<reference evidence="3" key="1">
    <citation type="submission" date="2016-06" db="UniProtKB">
        <authorList>
            <consortium name="WormBaseParasite"/>
        </authorList>
    </citation>
    <scope>IDENTIFICATION</scope>
</reference>
<organism evidence="3">
    <name type="scientific">Onchocerca ochengi</name>
    <name type="common">Filarial nematode worm</name>
    <dbReference type="NCBI Taxonomy" id="42157"/>
    <lineage>
        <taxon>Eukaryota</taxon>
        <taxon>Metazoa</taxon>
        <taxon>Ecdysozoa</taxon>
        <taxon>Nematoda</taxon>
        <taxon>Chromadorea</taxon>
        <taxon>Rhabditida</taxon>
        <taxon>Spirurina</taxon>
        <taxon>Spiruromorpha</taxon>
        <taxon>Filarioidea</taxon>
        <taxon>Onchocercidae</taxon>
        <taxon>Onchocerca</taxon>
    </lineage>
</organism>
<evidence type="ECO:0000313" key="1">
    <source>
        <dbReference type="EMBL" id="VDM94583.1"/>
    </source>
</evidence>
<dbReference type="WBParaSite" id="nOo.2.0.1.t10856-RA">
    <property type="protein sequence ID" value="nOo.2.0.1.t10856-RA"/>
    <property type="gene ID" value="nOo.2.0.1.g10856"/>
</dbReference>